<organism evidence="2 3">
    <name type="scientific">Aegilops tauschii subsp. strangulata</name>
    <name type="common">Goatgrass</name>
    <dbReference type="NCBI Taxonomy" id="200361"/>
    <lineage>
        <taxon>Eukaryota</taxon>
        <taxon>Viridiplantae</taxon>
        <taxon>Streptophyta</taxon>
        <taxon>Embryophyta</taxon>
        <taxon>Tracheophyta</taxon>
        <taxon>Spermatophyta</taxon>
        <taxon>Magnoliopsida</taxon>
        <taxon>Liliopsida</taxon>
        <taxon>Poales</taxon>
        <taxon>Poaceae</taxon>
        <taxon>BOP clade</taxon>
        <taxon>Pooideae</taxon>
        <taxon>Triticodae</taxon>
        <taxon>Triticeae</taxon>
        <taxon>Triticinae</taxon>
        <taxon>Aegilops</taxon>
    </lineage>
</organism>
<name>A0A453P254_AEGTS</name>
<reference evidence="2" key="3">
    <citation type="journal article" date="2017" name="Nature">
        <title>Genome sequence of the progenitor of the wheat D genome Aegilops tauschii.</title>
        <authorList>
            <person name="Luo M.C."/>
            <person name="Gu Y.Q."/>
            <person name="Puiu D."/>
            <person name="Wang H."/>
            <person name="Twardziok S.O."/>
            <person name="Deal K.R."/>
            <person name="Huo N."/>
            <person name="Zhu T."/>
            <person name="Wang L."/>
            <person name="Wang Y."/>
            <person name="McGuire P.E."/>
            <person name="Liu S."/>
            <person name="Long H."/>
            <person name="Ramasamy R.K."/>
            <person name="Rodriguez J.C."/>
            <person name="Van S.L."/>
            <person name="Yuan L."/>
            <person name="Wang Z."/>
            <person name="Xia Z."/>
            <person name="Xiao L."/>
            <person name="Anderson O.D."/>
            <person name="Ouyang S."/>
            <person name="Liang Y."/>
            <person name="Zimin A.V."/>
            <person name="Pertea G."/>
            <person name="Qi P."/>
            <person name="Bennetzen J.L."/>
            <person name="Dai X."/>
            <person name="Dawson M.W."/>
            <person name="Muller H.G."/>
            <person name="Kugler K."/>
            <person name="Rivarola-Duarte L."/>
            <person name="Spannagl M."/>
            <person name="Mayer K.F.X."/>
            <person name="Lu F.H."/>
            <person name="Bevan M.W."/>
            <person name="Leroy P."/>
            <person name="Li P."/>
            <person name="You F.M."/>
            <person name="Sun Q."/>
            <person name="Liu Z."/>
            <person name="Lyons E."/>
            <person name="Wicker T."/>
            <person name="Salzberg S.L."/>
            <person name="Devos K.M."/>
            <person name="Dvorak J."/>
        </authorList>
    </citation>
    <scope>NUCLEOTIDE SEQUENCE [LARGE SCALE GENOMIC DNA]</scope>
    <source>
        <strain evidence="2">cv. AL8/78</strain>
    </source>
</reference>
<reference evidence="3" key="1">
    <citation type="journal article" date="2014" name="Science">
        <title>Ancient hybridizations among the ancestral genomes of bread wheat.</title>
        <authorList>
            <consortium name="International Wheat Genome Sequencing Consortium,"/>
            <person name="Marcussen T."/>
            <person name="Sandve S.R."/>
            <person name="Heier L."/>
            <person name="Spannagl M."/>
            <person name="Pfeifer M."/>
            <person name="Jakobsen K.S."/>
            <person name="Wulff B.B."/>
            <person name="Steuernagel B."/>
            <person name="Mayer K.F."/>
            <person name="Olsen O.A."/>
        </authorList>
    </citation>
    <scope>NUCLEOTIDE SEQUENCE [LARGE SCALE GENOMIC DNA]</scope>
    <source>
        <strain evidence="3">cv. AL8/78</strain>
    </source>
</reference>
<evidence type="ECO:0000256" key="1">
    <source>
        <dbReference type="SAM" id="MobiDB-lite"/>
    </source>
</evidence>
<dbReference type="Gramene" id="AET6Gv20576100.3">
    <property type="protein sequence ID" value="AET6Gv20576100.3"/>
    <property type="gene ID" value="AET6Gv20576100"/>
</dbReference>
<evidence type="ECO:0000313" key="3">
    <source>
        <dbReference type="Proteomes" id="UP000015105"/>
    </source>
</evidence>
<feature type="region of interest" description="Disordered" evidence="1">
    <location>
        <begin position="96"/>
        <end position="174"/>
    </location>
</feature>
<protein>
    <submittedName>
        <fullName evidence="2">Uncharacterized protein</fullName>
    </submittedName>
</protein>
<feature type="region of interest" description="Disordered" evidence="1">
    <location>
        <begin position="191"/>
        <end position="256"/>
    </location>
</feature>
<feature type="compositionally biased region" description="Basic and acidic residues" evidence="1">
    <location>
        <begin position="240"/>
        <end position="254"/>
    </location>
</feature>
<reference evidence="3" key="2">
    <citation type="journal article" date="2017" name="Nat. Plants">
        <title>The Aegilops tauschii genome reveals multiple impacts of transposons.</title>
        <authorList>
            <person name="Zhao G."/>
            <person name="Zou C."/>
            <person name="Li K."/>
            <person name="Wang K."/>
            <person name="Li T."/>
            <person name="Gao L."/>
            <person name="Zhang X."/>
            <person name="Wang H."/>
            <person name="Yang Z."/>
            <person name="Liu X."/>
            <person name="Jiang W."/>
            <person name="Mao L."/>
            <person name="Kong X."/>
            <person name="Jiao Y."/>
            <person name="Jia J."/>
        </authorList>
    </citation>
    <scope>NUCLEOTIDE SEQUENCE [LARGE SCALE GENOMIC DNA]</scope>
    <source>
        <strain evidence="3">cv. AL8/78</strain>
    </source>
</reference>
<proteinExistence type="predicted"/>
<dbReference type="EnsemblPlants" id="AET6Gv20576100.3">
    <property type="protein sequence ID" value="AET6Gv20576100.3"/>
    <property type="gene ID" value="AET6Gv20576100"/>
</dbReference>
<dbReference type="AlphaFoldDB" id="A0A453P254"/>
<reference evidence="2" key="4">
    <citation type="submission" date="2019-03" db="UniProtKB">
        <authorList>
            <consortium name="EnsemblPlants"/>
        </authorList>
    </citation>
    <scope>IDENTIFICATION</scope>
</reference>
<accession>A0A453P254</accession>
<evidence type="ECO:0000313" key="2">
    <source>
        <dbReference type="EnsemblPlants" id="AET6Gv20576100.3"/>
    </source>
</evidence>
<dbReference type="STRING" id="200361.A0A453P254"/>
<sequence length="363" mass="39346">GSAGVSPLVAALHSCPPPPRATIPSHRTACVLSPLPCPSQSHTPPNLPHRRSSQSRRRCLLRPETTAAGTPTPSPAFYLPQLVLSPVDLEEPPFARHRGRAAATTRGPPPTGAPSFSTMRHQQRRTTPPSTPSHDVQPLTPPETVARIGQMCSSTGSPPKVASSSSSGSSSSPDLMRVRVLVVVCRQLKEGAGHGDAAGAASSTHTHRRPSEGTSLLGLANYADEEEDEHGGPRGRANGRPREKEEEDERRALERQPMQVELRRDCSYLDTVNRLRPLEKRQFGVFRDCMYGGIEGVPLHANCRRMAKLQLIGRLTTWLSKQQNQFSGGLGSTSLLIGQILNLDSTILVHIPLLWYAASTLMH</sequence>
<dbReference type="Proteomes" id="UP000015105">
    <property type="component" value="Chromosome 6D"/>
</dbReference>
<keyword evidence="3" id="KW-1185">Reference proteome</keyword>
<feature type="compositionally biased region" description="Low complexity" evidence="1">
    <location>
        <begin position="153"/>
        <end position="174"/>
    </location>
</feature>
<feature type="compositionally biased region" description="Basic residues" evidence="1">
    <location>
        <begin position="48"/>
        <end position="57"/>
    </location>
</feature>
<feature type="compositionally biased region" description="Polar residues" evidence="1">
    <location>
        <begin position="115"/>
        <end position="134"/>
    </location>
</feature>
<reference evidence="2" key="5">
    <citation type="journal article" date="2021" name="G3 (Bethesda)">
        <title>Aegilops tauschii genome assembly Aet v5.0 features greater sequence contiguity and improved annotation.</title>
        <authorList>
            <person name="Wang L."/>
            <person name="Zhu T."/>
            <person name="Rodriguez J.C."/>
            <person name="Deal K.R."/>
            <person name="Dubcovsky J."/>
            <person name="McGuire P.E."/>
            <person name="Lux T."/>
            <person name="Spannagl M."/>
            <person name="Mayer K.F.X."/>
            <person name="Baldrich P."/>
            <person name="Meyers B.C."/>
            <person name="Huo N."/>
            <person name="Gu Y.Q."/>
            <person name="Zhou H."/>
            <person name="Devos K.M."/>
            <person name="Bennetzen J.L."/>
            <person name="Unver T."/>
            <person name="Budak H."/>
            <person name="Gulick P.J."/>
            <person name="Galiba G."/>
            <person name="Kalapos B."/>
            <person name="Nelson D.R."/>
            <person name="Li P."/>
            <person name="You F.M."/>
            <person name="Luo M.C."/>
            <person name="Dvorak J."/>
        </authorList>
    </citation>
    <scope>NUCLEOTIDE SEQUENCE [LARGE SCALE GENOMIC DNA]</scope>
    <source>
        <strain evidence="2">cv. AL8/78</strain>
    </source>
</reference>
<feature type="region of interest" description="Disordered" evidence="1">
    <location>
        <begin position="37"/>
        <end position="57"/>
    </location>
</feature>